<organism evidence="3 4">
    <name type="scientific">Mycena chlorophos</name>
    <name type="common">Agaric fungus</name>
    <name type="synonym">Agaricus chlorophos</name>
    <dbReference type="NCBI Taxonomy" id="658473"/>
    <lineage>
        <taxon>Eukaryota</taxon>
        <taxon>Fungi</taxon>
        <taxon>Dikarya</taxon>
        <taxon>Basidiomycota</taxon>
        <taxon>Agaricomycotina</taxon>
        <taxon>Agaricomycetes</taxon>
        <taxon>Agaricomycetidae</taxon>
        <taxon>Agaricales</taxon>
        <taxon>Marasmiineae</taxon>
        <taxon>Mycenaceae</taxon>
        <taxon>Mycena</taxon>
    </lineage>
</organism>
<dbReference type="Pfam" id="PF02458">
    <property type="entry name" value="Transferase"/>
    <property type="match status" value="1"/>
</dbReference>
<accession>A0ABQ0MBN7</accession>
<name>A0ABQ0MBN7_MYCCL</name>
<protein>
    <recommendedName>
        <fullName evidence="5">Transferase family protein</fullName>
    </recommendedName>
</protein>
<evidence type="ECO:0008006" key="5">
    <source>
        <dbReference type="Google" id="ProtNLM"/>
    </source>
</evidence>
<evidence type="ECO:0000256" key="2">
    <source>
        <dbReference type="ARBA" id="ARBA00023315"/>
    </source>
</evidence>
<dbReference type="Gene3D" id="3.30.559.10">
    <property type="entry name" value="Chloramphenicol acetyltransferase-like domain"/>
    <property type="match status" value="2"/>
</dbReference>
<gene>
    <name evidence="3" type="ORF">MCHLO_16800</name>
</gene>
<dbReference type="InterPro" id="IPR023213">
    <property type="entry name" value="CAT-like_dom_sf"/>
</dbReference>
<keyword evidence="2" id="KW-0012">Acyltransferase</keyword>
<dbReference type="PANTHER" id="PTHR31642:SF11">
    <property type="entry name" value="SHIKIMATE O-HYDROXYCINNAMOYLTRANSFERASE"/>
    <property type="match status" value="1"/>
</dbReference>
<keyword evidence="4" id="KW-1185">Reference proteome</keyword>
<evidence type="ECO:0000313" key="3">
    <source>
        <dbReference type="EMBL" id="GAT60692.1"/>
    </source>
</evidence>
<keyword evidence="1" id="KW-0808">Transferase</keyword>
<evidence type="ECO:0000256" key="1">
    <source>
        <dbReference type="ARBA" id="ARBA00022679"/>
    </source>
</evidence>
<dbReference type="EMBL" id="DF849967">
    <property type="protein sequence ID" value="GAT60692.1"/>
    <property type="molecule type" value="Genomic_DNA"/>
</dbReference>
<dbReference type="InterPro" id="IPR050317">
    <property type="entry name" value="Plant_Fungal_Acyltransferase"/>
</dbReference>
<reference evidence="3" key="1">
    <citation type="submission" date="2014-09" db="EMBL/GenBank/DDBJ databases">
        <title>Genome sequence of the luminous mushroom Mycena chlorophos for searching fungal bioluminescence genes.</title>
        <authorList>
            <person name="Tanaka Y."/>
            <person name="Kasuga D."/>
            <person name="Oba Y."/>
            <person name="Hase S."/>
            <person name="Sato K."/>
            <person name="Oba Y."/>
            <person name="Sakakibara Y."/>
        </authorList>
    </citation>
    <scope>NUCLEOTIDE SEQUENCE</scope>
</reference>
<dbReference type="PANTHER" id="PTHR31642">
    <property type="entry name" value="TRICHOTHECENE 3-O-ACETYLTRANSFERASE"/>
    <property type="match status" value="1"/>
</dbReference>
<proteinExistence type="predicted"/>
<dbReference type="Proteomes" id="UP000815677">
    <property type="component" value="Unassembled WGS sequence"/>
</dbReference>
<evidence type="ECO:0000313" key="4">
    <source>
        <dbReference type="Proteomes" id="UP000815677"/>
    </source>
</evidence>
<sequence length="462" mass="50679">MSVSILERIPIHASEPPTDPFTLGPFDQTAGFVPIQVVWLYEDAGKAILPVERLRRAIELLVLYYPHVAGRIHVDPQTCLRQITNFAAGTEFVVATCSSRLDSFAAPSPGRIMALPGAGNALLPPFDPNPASAPSQPILAVQRTQFVCGAVSLGIRMAHTVCDGSGYFMLVRHLAELCRGLAVSSTPTLACPPQIKPFGAELIGSKFNDDGPEPIIFTTKAPSRPPYIPPPYPPVGRFLRFTRQQLAELKQRATEPGGTSWVTTFEALAAYLHRRIYRARLKLFSQDPSLGVLSPPDYLSPVDTRIRLGISEDYFPNALFLSTVKADDLDRLGLADNGPLWKTAKAIHEAIRARALTDPAELDKTLRWIARQPNLAAINNPNFRYGTGSFMFSAWSKFDYIDLQFETGLLPVLACPPFTASSTVDGLGYTLPPEQGAEEGDVDVNLVLLEPLWPIFDKEMDL</sequence>